<feature type="compositionally biased region" description="Pro residues" evidence="17">
    <location>
        <begin position="346"/>
        <end position="358"/>
    </location>
</feature>
<evidence type="ECO:0000256" key="11">
    <source>
        <dbReference type="ARBA" id="ARBA00032426"/>
    </source>
</evidence>
<evidence type="ECO:0000313" key="20">
    <source>
        <dbReference type="EMBL" id="PNF38316.1"/>
    </source>
</evidence>
<keyword evidence="6" id="KW-0808">Transferase</keyword>
<comment type="caution">
    <text evidence="20">The sequence shown here is derived from an EMBL/GenBank/DDBJ whole genome shotgun (WGS) entry which is preliminary data.</text>
</comment>
<name>A0A2J7RBU9_9NEOP</name>
<comment type="subunit">
    <text evidence="13">Homodimer. Interacts with IFIH1 (via the CARD domains), the interaction is inhibited by viral infection.</text>
</comment>
<evidence type="ECO:0000259" key="19">
    <source>
        <dbReference type="PROSITE" id="PS51481"/>
    </source>
</evidence>
<evidence type="ECO:0000256" key="3">
    <source>
        <dbReference type="ARBA" id="ARBA00012110"/>
    </source>
</evidence>
<keyword evidence="9" id="KW-0067">ATP-binding</keyword>
<dbReference type="InterPro" id="IPR004006">
    <property type="entry name" value="DhaK_dom"/>
</dbReference>
<dbReference type="InParanoid" id="A0A2J7RBU9"/>
<dbReference type="Gene3D" id="3.30.1180.20">
    <property type="entry name" value="Dihydroxyacetone kinase, domain 2"/>
    <property type="match status" value="1"/>
</dbReference>
<dbReference type="SMART" id="SM01120">
    <property type="entry name" value="Dak2"/>
    <property type="match status" value="1"/>
</dbReference>
<feature type="region of interest" description="Disordered" evidence="17">
    <location>
        <begin position="346"/>
        <end position="368"/>
    </location>
</feature>
<gene>
    <name evidence="20" type="ORF">B7P43_G10517</name>
</gene>
<evidence type="ECO:0000256" key="2">
    <source>
        <dbReference type="ARBA" id="ARBA00012107"/>
    </source>
</evidence>
<organism evidence="20 21">
    <name type="scientific">Cryptotermes secundus</name>
    <dbReference type="NCBI Taxonomy" id="105785"/>
    <lineage>
        <taxon>Eukaryota</taxon>
        <taxon>Metazoa</taxon>
        <taxon>Ecdysozoa</taxon>
        <taxon>Arthropoda</taxon>
        <taxon>Hexapoda</taxon>
        <taxon>Insecta</taxon>
        <taxon>Pterygota</taxon>
        <taxon>Neoptera</taxon>
        <taxon>Polyneoptera</taxon>
        <taxon>Dictyoptera</taxon>
        <taxon>Blattodea</taxon>
        <taxon>Blattoidea</taxon>
        <taxon>Termitoidae</taxon>
        <taxon>Kalotermitidae</taxon>
        <taxon>Cryptotermitinae</taxon>
        <taxon>Cryptotermes</taxon>
    </lineage>
</organism>
<dbReference type="FunFam" id="3.40.50.10440:FF:000001">
    <property type="entry name" value="Dihydroxyacetone kinase, DhaK subunit"/>
    <property type="match status" value="1"/>
</dbReference>
<evidence type="ECO:0000256" key="15">
    <source>
        <dbReference type="ARBA" id="ARBA00048526"/>
    </source>
</evidence>
<comment type="function">
    <text evidence="12">Catalyzes both the phosphorylation of dihydroxyacetone and of glyceraldehyde, and the splitting of ribonucleoside diphosphate-X compounds among which FAD is the best substrate. Represses IFIH1-mediated cellular antiviral response.</text>
</comment>
<dbReference type="EMBL" id="NEVH01005889">
    <property type="protein sequence ID" value="PNF38317.1"/>
    <property type="molecule type" value="Genomic_DNA"/>
</dbReference>
<dbReference type="STRING" id="105785.A0A2J7RBU9"/>
<protein>
    <recommendedName>
        <fullName evidence="5">Triokinase/FMN cyclase</fullName>
        <ecNumber evidence="3">2.7.1.28</ecNumber>
        <ecNumber evidence="2">2.7.1.29</ecNumber>
        <ecNumber evidence="4">4.6.1.15</ecNumber>
    </recommendedName>
    <alternativeName>
        <fullName evidence="11">Bifunctional ATP-dependent dihydroxyacetone kinase/FAD-AMP lyase (cyclizing)</fullName>
    </alternativeName>
</protein>
<dbReference type="EMBL" id="NEVH01005889">
    <property type="protein sequence ID" value="PNF38321.1"/>
    <property type="molecule type" value="Genomic_DNA"/>
</dbReference>
<evidence type="ECO:0000256" key="5">
    <source>
        <dbReference type="ARBA" id="ARBA00018932"/>
    </source>
</evidence>
<dbReference type="PROSITE" id="PS51481">
    <property type="entry name" value="DHAK"/>
    <property type="match status" value="1"/>
</dbReference>
<proteinExistence type="inferred from homology"/>
<dbReference type="SUPFAM" id="SSF101473">
    <property type="entry name" value="DhaL-like"/>
    <property type="match status" value="1"/>
</dbReference>
<dbReference type="EC" id="2.7.1.28" evidence="3"/>
<dbReference type="OrthoDB" id="1724672at2759"/>
<dbReference type="PANTHER" id="PTHR28629">
    <property type="entry name" value="TRIOKINASE/FMN CYCLASE"/>
    <property type="match status" value="1"/>
</dbReference>
<comment type="catalytic activity">
    <reaction evidence="15">
        <text>FAD = riboflavin cyclic-4',5'-phosphate + AMP + H(+)</text>
        <dbReference type="Rhea" id="RHEA:13729"/>
        <dbReference type="ChEBI" id="CHEBI:15378"/>
        <dbReference type="ChEBI" id="CHEBI:57692"/>
        <dbReference type="ChEBI" id="CHEBI:76202"/>
        <dbReference type="ChEBI" id="CHEBI:456215"/>
        <dbReference type="EC" id="4.6.1.15"/>
    </reaction>
</comment>
<feature type="domain" description="DhaK" evidence="19">
    <location>
        <begin position="11"/>
        <end position="338"/>
    </location>
</feature>
<evidence type="ECO:0000256" key="16">
    <source>
        <dbReference type="ARBA" id="ARBA00048898"/>
    </source>
</evidence>
<evidence type="ECO:0000256" key="9">
    <source>
        <dbReference type="ARBA" id="ARBA00022840"/>
    </source>
</evidence>
<dbReference type="GO" id="GO:0004371">
    <property type="term" value="F:glycerone kinase activity"/>
    <property type="evidence" value="ECO:0007669"/>
    <property type="project" value="UniProtKB-EC"/>
</dbReference>
<dbReference type="InterPro" id="IPR036117">
    <property type="entry name" value="DhaL_dom_sf"/>
</dbReference>
<comment type="catalytic activity">
    <reaction evidence="14">
        <text>D-glyceraldehyde + ATP = D-glyceraldehyde 3-phosphate + ADP + H(+)</text>
        <dbReference type="Rhea" id="RHEA:13941"/>
        <dbReference type="ChEBI" id="CHEBI:15378"/>
        <dbReference type="ChEBI" id="CHEBI:17378"/>
        <dbReference type="ChEBI" id="CHEBI:30616"/>
        <dbReference type="ChEBI" id="CHEBI:59776"/>
        <dbReference type="ChEBI" id="CHEBI:456216"/>
        <dbReference type="EC" id="2.7.1.28"/>
    </reaction>
</comment>
<dbReference type="GO" id="GO:0005524">
    <property type="term" value="F:ATP binding"/>
    <property type="evidence" value="ECO:0007669"/>
    <property type="project" value="UniProtKB-KW"/>
</dbReference>
<evidence type="ECO:0000313" key="21">
    <source>
        <dbReference type="Proteomes" id="UP000235965"/>
    </source>
</evidence>
<dbReference type="InterPro" id="IPR004007">
    <property type="entry name" value="DhaL_dom"/>
</dbReference>
<reference evidence="20 21" key="1">
    <citation type="submission" date="2017-12" db="EMBL/GenBank/DDBJ databases">
        <title>Hemimetabolous genomes reveal molecular basis of termite eusociality.</title>
        <authorList>
            <person name="Harrison M.C."/>
            <person name="Jongepier E."/>
            <person name="Robertson H.M."/>
            <person name="Arning N."/>
            <person name="Bitard-Feildel T."/>
            <person name="Chao H."/>
            <person name="Childers C.P."/>
            <person name="Dinh H."/>
            <person name="Doddapaneni H."/>
            <person name="Dugan S."/>
            <person name="Gowin J."/>
            <person name="Greiner C."/>
            <person name="Han Y."/>
            <person name="Hu H."/>
            <person name="Hughes D.S.T."/>
            <person name="Huylmans A.-K."/>
            <person name="Kemena C."/>
            <person name="Kremer L.P.M."/>
            <person name="Lee S.L."/>
            <person name="Lopez-Ezquerra A."/>
            <person name="Mallet L."/>
            <person name="Monroy-Kuhn J.M."/>
            <person name="Moser A."/>
            <person name="Murali S.C."/>
            <person name="Muzny D.M."/>
            <person name="Otani S."/>
            <person name="Piulachs M.-D."/>
            <person name="Poelchau M."/>
            <person name="Qu J."/>
            <person name="Schaub F."/>
            <person name="Wada-Katsumata A."/>
            <person name="Worley K.C."/>
            <person name="Xie Q."/>
            <person name="Ylla G."/>
            <person name="Poulsen M."/>
            <person name="Gibbs R.A."/>
            <person name="Schal C."/>
            <person name="Richards S."/>
            <person name="Belles X."/>
            <person name="Korb J."/>
            <person name="Bornberg-Bauer E."/>
        </authorList>
    </citation>
    <scope>NUCLEOTIDE SEQUENCE [LARGE SCALE GENOMIC DNA]</scope>
    <source>
        <tissue evidence="20">Whole body</tissue>
    </source>
</reference>
<keyword evidence="10" id="KW-0170">Cobalt</keyword>
<dbReference type="FunFam" id="1.25.40.340:FF:000002">
    <property type="entry name" value="Dihydroxyacetone kinase, L subunit"/>
    <property type="match status" value="1"/>
</dbReference>
<keyword evidence="21" id="KW-1185">Reference proteome</keyword>
<evidence type="ECO:0000256" key="7">
    <source>
        <dbReference type="ARBA" id="ARBA00022741"/>
    </source>
</evidence>
<dbReference type="EC" id="4.6.1.15" evidence="4"/>
<dbReference type="EMBL" id="NEVH01005889">
    <property type="protein sequence ID" value="PNF38316.1"/>
    <property type="molecule type" value="Genomic_DNA"/>
</dbReference>
<dbReference type="GO" id="GO:0034012">
    <property type="term" value="F:FAD-AMP lyase (cyclizing) activity"/>
    <property type="evidence" value="ECO:0007669"/>
    <property type="project" value="UniProtKB-EC"/>
</dbReference>
<evidence type="ECO:0000256" key="6">
    <source>
        <dbReference type="ARBA" id="ARBA00022679"/>
    </source>
</evidence>
<dbReference type="FunFam" id="3.30.1180.20:FF:000001">
    <property type="entry name" value="Dihydroxyacetone kinase 1"/>
    <property type="match status" value="1"/>
</dbReference>
<feature type="domain" description="DhaL" evidence="18">
    <location>
        <begin position="377"/>
        <end position="579"/>
    </location>
</feature>
<dbReference type="GO" id="GO:0019563">
    <property type="term" value="P:glycerol catabolic process"/>
    <property type="evidence" value="ECO:0007669"/>
    <property type="project" value="TreeGrafter"/>
</dbReference>
<dbReference type="PANTHER" id="PTHR28629:SF4">
    <property type="entry name" value="TRIOKINASE_FMN CYCLASE"/>
    <property type="match status" value="1"/>
</dbReference>
<dbReference type="GO" id="GO:0005829">
    <property type="term" value="C:cytosol"/>
    <property type="evidence" value="ECO:0007669"/>
    <property type="project" value="TreeGrafter"/>
</dbReference>
<dbReference type="SUPFAM" id="SSF82549">
    <property type="entry name" value="DAK1/DegV-like"/>
    <property type="match status" value="1"/>
</dbReference>
<dbReference type="Pfam" id="PF02734">
    <property type="entry name" value="Dak2"/>
    <property type="match status" value="1"/>
</dbReference>
<dbReference type="AlphaFoldDB" id="A0A2J7RBU9"/>
<dbReference type="Proteomes" id="UP000235965">
    <property type="component" value="Unassembled WGS sequence"/>
</dbReference>
<dbReference type="EC" id="2.7.1.29" evidence="2"/>
<comment type="catalytic activity">
    <reaction evidence="16">
        <text>dihydroxyacetone + ATP = dihydroxyacetone phosphate + ADP + H(+)</text>
        <dbReference type="Rhea" id="RHEA:15773"/>
        <dbReference type="ChEBI" id="CHEBI:15378"/>
        <dbReference type="ChEBI" id="CHEBI:16016"/>
        <dbReference type="ChEBI" id="CHEBI:30616"/>
        <dbReference type="ChEBI" id="CHEBI:57642"/>
        <dbReference type="ChEBI" id="CHEBI:456216"/>
        <dbReference type="EC" id="2.7.1.29"/>
    </reaction>
</comment>
<evidence type="ECO:0000256" key="4">
    <source>
        <dbReference type="ARBA" id="ARBA00012578"/>
    </source>
</evidence>
<comment type="similarity">
    <text evidence="1">Belongs to the dihydroxyacetone kinase (DAK) family.</text>
</comment>
<keyword evidence="7" id="KW-0547">Nucleotide-binding</keyword>
<evidence type="ECO:0000256" key="1">
    <source>
        <dbReference type="ARBA" id="ARBA00008757"/>
    </source>
</evidence>
<evidence type="ECO:0000256" key="10">
    <source>
        <dbReference type="ARBA" id="ARBA00023285"/>
    </source>
</evidence>
<evidence type="ECO:0000256" key="13">
    <source>
        <dbReference type="ARBA" id="ARBA00046681"/>
    </source>
</evidence>
<dbReference type="InterPro" id="IPR050861">
    <property type="entry name" value="Dihydroxyacetone_Kinase"/>
</dbReference>
<evidence type="ECO:0000256" key="8">
    <source>
        <dbReference type="ARBA" id="ARBA00022777"/>
    </source>
</evidence>
<dbReference type="PROSITE" id="PS51480">
    <property type="entry name" value="DHAL"/>
    <property type="match status" value="1"/>
</dbReference>
<dbReference type="Gene3D" id="3.40.50.10440">
    <property type="entry name" value="Dihydroxyacetone kinase, domain 1"/>
    <property type="match status" value="1"/>
</dbReference>
<dbReference type="GO" id="GO:0050354">
    <property type="term" value="F:triokinase activity"/>
    <property type="evidence" value="ECO:0007669"/>
    <property type="project" value="UniProtKB-EC"/>
</dbReference>
<evidence type="ECO:0000256" key="14">
    <source>
        <dbReference type="ARBA" id="ARBA00047974"/>
    </source>
</evidence>
<evidence type="ECO:0000259" key="18">
    <source>
        <dbReference type="PROSITE" id="PS51480"/>
    </source>
</evidence>
<evidence type="ECO:0000256" key="12">
    <source>
        <dbReference type="ARBA" id="ARBA00045490"/>
    </source>
</evidence>
<sequence length="586" mass="62156">MQKMSKKLINLPENCVDEMLDGVVKAHPGLSLHANYRVILTKQWADTKKKVALLSGGGSGHEPFAAGFVGAGMLSGAVVGSVFASPPARNVLHAIHCVSQGNEAGTLVFIPNYTGDCLNFGLAVEWAKSEGLKVESIVLGEDCALLGQDSSVGRRGMCGMVFIFKIAGAMVEEGKSLTDIAQTVRMVLRVLASYGVSLSACSLPGSGPLFKIGTDEMELGLGVHGEAGIKRVKIRTATETVKIILEAIIGTLKLKSGDEVVVLINNLGGTSQLEQWLVTGEVHKQFTTLGIAVLRIYAACIMTSLEMAGIQVSALKISGAHKEDWLNYLDAETKACAWCGSPMSIPPEEPLKDTPPPENHPEEHKLEGPTINAAGSEILRRCLEAVALSVISNEGHLNELDSACGDGDTGTTLRRMADGILLQLGTLPVSHPSTLLKQLSSIAEMTMGGTSGALYSLMLTMTGTALGAKVKAVTARTWAVAWIAGTAGTLRYSQAKLGDRSMFDALLPACMKFESYKPSTVEEGLRALEAAVVAAEEGCEKTRYMKARVGRATYVDATHVTDVDAGAYGVTVWLKAVFNELKTCFQ</sequence>
<dbReference type="Pfam" id="PF02733">
    <property type="entry name" value="Dak1"/>
    <property type="match status" value="1"/>
</dbReference>
<keyword evidence="8 20" id="KW-0418">Kinase</keyword>
<dbReference type="Gene3D" id="1.25.40.340">
    <property type="match status" value="1"/>
</dbReference>
<accession>A0A2J7RBU9</accession>
<evidence type="ECO:0000256" key="17">
    <source>
        <dbReference type="SAM" id="MobiDB-lite"/>
    </source>
</evidence>